<reference evidence="1" key="1">
    <citation type="submission" date="2022-08" db="EMBL/GenBank/DDBJ databases">
        <title>Genome Sequence of Fusarium decemcellulare.</title>
        <authorList>
            <person name="Buettner E."/>
        </authorList>
    </citation>
    <scope>NUCLEOTIDE SEQUENCE</scope>
    <source>
        <strain evidence="1">Babe19</strain>
    </source>
</reference>
<accession>A0ACC1RF61</accession>
<comment type="caution">
    <text evidence="1">The sequence shown here is derived from an EMBL/GenBank/DDBJ whole genome shotgun (WGS) entry which is preliminary data.</text>
</comment>
<dbReference type="EMBL" id="JANRMS010004553">
    <property type="protein sequence ID" value="KAJ3507871.1"/>
    <property type="molecule type" value="Genomic_DNA"/>
</dbReference>
<evidence type="ECO:0000313" key="2">
    <source>
        <dbReference type="Proteomes" id="UP001148629"/>
    </source>
</evidence>
<name>A0ACC1RF61_9HYPO</name>
<evidence type="ECO:0000313" key="1">
    <source>
        <dbReference type="EMBL" id="KAJ3507871.1"/>
    </source>
</evidence>
<dbReference type="Proteomes" id="UP001148629">
    <property type="component" value="Unassembled WGS sequence"/>
</dbReference>
<keyword evidence="2" id="KW-1185">Reference proteome</keyword>
<proteinExistence type="predicted"/>
<sequence length="290" mass="32422">MALAWFGWLISYCCPLWSSNFNPGEYDLEAQTRYAMERRAGQCPQPRGCSETRRWLNGGEESHVVEARDEAEREIRASGSTSSQLRTIIRERQPGGAHSELEMPEMRRTFDVDSHGLPIFGVDSPSLEGAFTPEVSPPTTSRESRRWHQDPFTFPDPESSSQTQSSPRSVPLPDSPVSPRSSPSQSSRDFPPSLSQAFSLRFPGLRLQTVPSRRPQLVIDPRPEAHVRSRQASIVSSFSEEDEEFVVLPETSAPVVLTSSLYNSQASHSNEDDDFEMVPTDGESESDSFE</sequence>
<organism evidence="1 2">
    <name type="scientific">Fusarium decemcellulare</name>
    <dbReference type="NCBI Taxonomy" id="57161"/>
    <lineage>
        <taxon>Eukaryota</taxon>
        <taxon>Fungi</taxon>
        <taxon>Dikarya</taxon>
        <taxon>Ascomycota</taxon>
        <taxon>Pezizomycotina</taxon>
        <taxon>Sordariomycetes</taxon>
        <taxon>Hypocreomycetidae</taxon>
        <taxon>Hypocreales</taxon>
        <taxon>Nectriaceae</taxon>
        <taxon>Fusarium</taxon>
        <taxon>Fusarium decemcellulare species complex</taxon>
    </lineage>
</organism>
<protein>
    <submittedName>
        <fullName evidence="1">Uncharacterized protein</fullName>
    </submittedName>
</protein>
<gene>
    <name evidence="1" type="ORF">NM208_g15901</name>
</gene>